<comment type="caution">
    <text evidence="3">The sequence shown here is derived from an EMBL/GenBank/DDBJ whole genome shotgun (WGS) entry which is preliminary data.</text>
</comment>
<reference evidence="3 4" key="1">
    <citation type="submission" date="2019-03" db="EMBL/GenBank/DDBJ databases">
        <title>Single cell metagenomics reveals metabolic interactions within the superorganism composed of flagellate Streblomastix strix and complex community of Bacteroidetes bacteria on its surface.</title>
        <authorList>
            <person name="Treitli S.C."/>
            <person name="Kolisko M."/>
            <person name="Husnik F."/>
            <person name="Keeling P."/>
            <person name="Hampl V."/>
        </authorList>
    </citation>
    <scope>NUCLEOTIDE SEQUENCE [LARGE SCALE GENOMIC DNA]</scope>
    <source>
        <strain evidence="3">ST1C</strain>
    </source>
</reference>
<protein>
    <submittedName>
        <fullName evidence="3">Uncharacterized protein</fullName>
    </submittedName>
</protein>
<feature type="signal peptide" evidence="2">
    <location>
        <begin position="1"/>
        <end position="19"/>
    </location>
</feature>
<organism evidence="3 4">
    <name type="scientific">Streblomastix strix</name>
    <dbReference type="NCBI Taxonomy" id="222440"/>
    <lineage>
        <taxon>Eukaryota</taxon>
        <taxon>Metamonada</taxon>
        <taxon>Preaxostyla</taxon>
        <taxon>Oxymonadida</taxon>
        <taxon>Streblomastigidae</taxon>
        <taxon>Streblomastix</taxon>
    </lineage>
</organism>
<dbReference type="SUPFAM" id="SSF51126">
    <property type="entry name" value="Pectin lyase-like"/>
    <property type="match status" value="3"/>
</dbReference>
<name>A0A5J4WQ27_9EUKA</name>
<evidence type="ECO:0000256" key="2">
    <source>
        <dbReference type="SAM" id="SignalP"/>
    </source>
</evidence>
<sequence>MKVFVIFAAFVALCSVSLAQSMDTEDKLRTALNSISVASATITVDGDFAATSQISNTTLDGQTINIQNDGQNRTITSQVTALPLFSLGGTDLDLSFSGISLTDNTGKGLISLSKGKLTINGGTYERESSLTTYSSLIKTTDTSNAEVIIGNLDTPYFNSPKVLDITGGTLTVSSWGGSITSLEPLIITSGTEITIGSVSDTPSFSAPRVFDITGGKLDFIRGSFTYTSSSTIKRTQIKATNADVNIGYEHATGPNLVINQLTFEPKSSAVVLQSCKTVVIQQVTFDRLQLENDAGYTNNIYQTPALVVYASADTSLTIQNCIFSRNTYSGQEITSGAVFIQFPRAEPSGTKPSVLIQDTSFTSNTGTSSGAITFINKGVKTITFTRVEFTGNTFSGSYPTKANGIFATDNLNDKLGANPFSSCYATYSVSTPFGNEVPFYQSLEGQIVLPFLQDKQKTVTVQTDGTGADVYDTFSAAATAIQTTANSNGKIILKGTTFTHGYFVTINNLVTITPEGATKPTIYNQITVTSNYAFYVQSTLTMNNFNIVQGDATGSGYGSSTSQFFYVNGGILKISDIQFTTKLATDVRTGSFINIQPGGFLYVDRCSFSGKGFAQSQCAVKITQPQTIEIKSSTFDGNTADYEYGAAAVMFSTITTNSQITITGNTFKNNGPYSSTVTGYVQAGAIYIGIYQVPAQIINLQGNTFTNNVGRSAGDVYISLSGTLYASQLSLAGSTFSGKVIDVYRSSNYAYLYGLTGIIDYPLEVTSTTNLNEDQRIIDNYISTNPTSYKFGSLQAALAFYARYYGKTTKDITIIDTVTNTVATTIGANFIIQGKKSITDLSTQGTLQIGNAGQLTFSNFYNQLRWLNLVRTSASSVTNLVIVTQGDLTIDGCSFSDSNTASTADFVYILISTSFSTTTIQNCVFNQAKFGAAGAAISKSNGTLTVEKCTFNGLSTQTGPFLSISGNGDGTNTIKSSVFSGAGFSAVVISTASTYNLNYNVFTGITKGYAISIDAADTFTVSVLSNDFNNNGDIVSSSAGTISIGSTVTYCTLTAQYNLFTNNKGTNAGAIYSATTNSPTFNIQYNYFSGNQVKTGGIQDINIISGIVTDVRNNIRRGGSDDYAKGPSGTIANAYISKQSYPYRSEVHVQSIGVNGIGDVVTDEGTGTGAIDNPLKTIDFAVNSRSTNGDLNVVLYRQEYSIYEALYILGDKVTISDSDECSSPYYKTDKSIVSIPGKNYYTIVIQGGSLILNSFGVESTITSNQYPFILITEAGSFEAKDVRIVTFNQNTQLIQSTQAITSFRLTNVNTVPYSTAYSDYSLIDLTLNSGSTFEISDSTLSASYNLRYALIKVESQPAVFSFNHVTFGTLGSDTTAKVVQIYGAAIVPEEVFDHCTVSATTAPLLQIPGESYSGQYDGVLLTSAQNNNLGTYSYLSSYILQSSISITERVTYVGQRFVFQLNRNDYLSVSSGGHLTVRGVTFIQQPRGESIIYSSTNDASIVLEDVGFLVATQQQIATGLGFLHSSDLREDLESINKKKQKINIDYYLKSLQKTSHSQILTQPFIDIQRGYSLTLSSIRFGDWIATDDTPLIRSVGAIQHAFVENIQVSRVGRRYGGPYILDLNLRPSGEAVIRNVTIDGRGWVHSTEQPYIQINPYQYINHGEIVLKDKCEKEIDTEIIEQLVAPDIKLDISLQNYWDNPAIKVKGGKLRMSDTTFIGLGVDGALLLEDVEADLANSTRFEENDVYSAAKAEGRKKLIPSEIESVSDEEDSDEEYDETDRRIRELRRYPDYIKNVIAIGKTTLRAWNVSFIGEKLAKKKTAYKAGYPLWIQHEREVQLVGEVGQSNNAFGVPDIKYVKSVYVDGADKDLGNGKIEKTVETEIRTKGLLIPGVEWFLELKNKKDPEENPRIYHYSLLHSGAQGWNELSREKLLGWYISEDENKLKEEKKSATSNSYYESQFGGKVLVRWVSQSVILLRFAHIEPKPEEKANADEAPADPDADRYIKDWEFRLGVEKRADQETIEPDPDVKWTNLKKIPFPVWAIVLIVVLVVLLIAAIIVAIILFFVCRKQKVGSSDGVEMNSDK</sequence>
<keyword evidence="2" id="KW-0732">Signal</keyword>
<keyword evidence="1" id="KW-0472">Membrane</keyword>
<evidence type="ECO:0000313" key="3">
    <source>
        <dbReference type="EMBL" id="KAA6396249.1"/>
    </source>
</evidence>
<keyword evidence="1" id="KW-1133">Transmembrane helix</keyword>
<gene>
    <name evidence="3" type="ORF">EZS28_008224</name>
</gene>
<keyword evidence="1" id="KW-0812">Transmembrane</keyword>
<dbReference type="Proteomes" id="UP000324800">
    <property type="component" value="Unassembled WGS sequence"/>
</dbReference>
<feature type="transmembrane region" description="Helical" evidence="1">
    <location>
        <begin position="2041"/>
        <end position="2067"/>
    </location>
</feature>
<proteinExistence type="predicted"/>
<dbReference type="SMART" id="SM00710">
    <property type="entry name" value="PbH1"/>
    <property type="match status" value="8"/>
</dbReference>
<dbReference type="InterPro" id="IPR006626">
    <property type="entry name" value="PbH1"/>
</dbReference>
<dbReference type="InterPro" id="IPR011050">
    <property type="entry name" value="Pectin_lyase_fold/virulence"/>
</dbReference>
<evidence type="ECO:0000256" key="1">
    <source>
        <dbReference type="SAM" id="Phobius"/>
    </source>
</evidence>
<feature type="chain" id="PRO_5023823550" evidence="2">
    <location>
        <begin position="20"/>
        <end position="2085"/>
    </location>
</feature>
<evidence type="ECO:0000313" key="4">
    <source>
        <dbReference type="Proteomes" id="UP000324800"/>
    </source>
</evidence>
<accession>A0A5J4WQ27</accession>
<dbReference type="EMBL" id="SNRW01001474">
    <property type="protein sequence ID" value="KAA6396249.1"/>
    <property type="molecule type" value="Genomic_DNA"/>
</dbReference>